<evidence type="ECO:0000313" key="3">
    <source>
        <dbReference type="Proteomes" id="UP000270219"/>
    </source>
</evidence>
<gene>
    <name evidence="2" type="ORF">D8M04_06135</name>
</gene>
<dbReference type="InterPro" id="IPR012454">
    <property type="entry name" value="DUF1659"/>
</dbReference>
<dbReference type="Proteomes" id="UP000270219">
    <property type="component" value="Unassembled WGS sequence"/>
</dbReference>
<dbReference type="OrthoDB" id="48766at2"/>
<organism evidence="2 3">
    <name type="scientific">Oceanobacillus piezotolerans</name>
    <dbReference type="NCBI Taxonomy" id="2448030"/>
    <lineage>
        <taxon>Bacteria</taxon>
        <taxon>Bacillati</taxon>
        <taxon>Bacillota</taxon>
        <taxon>Bacilli</taxon>
        <taxon>Bacillales</taxon>
        <taxon>Bacillaceae</taxon>
        <taxon>Oceanobacillus</taxon>
    </lineage>
</organism>
<evidence type="ECO:0000313" key="2">
    <source>
        <dbReference type="EMBL" id="RLL46778.1"/>
    </source>
</evidence>
<dbReference type="Pfam" id="PF07872">
    <property type="entry name" value="DUF1659"/>
    <property type="match status" value="1"/>
</dbReference>
<sequence>MAVANITNTTLRLMFEDGTDLETGELVFAYKSFNNVKTTATADQLLATATAIASLQECPLYNIIRKDDSDIVEA</sequence>
<accession>A0A498DB20</accession>
<dbReference type="EMBL" id="RCHR01000002">
    <property type="protein sequence ID" value="RLL46778.1"/>
    <property type="molecule type" value="Genomic_DNA"/>
</dbReference>
<reference evidence="2 3" key="1">
    <citation type="submission" date="2018-10" db="EMBL/GenBank/DDBJ databases">
        <title>Oceanobacillus sp. YLB-02 draft genome.</title>
        <authorList>
            <person name="Yu L."/>
        </authorList>
    </citation>
    <scope>NUCLEOTIDE SEQUENCE [LARGE SCALE GENOMIC DNA]</scope>
    <source>
        <strain evidence="2 3">YLB-02</strain>
    </source>
</reference>
<dbReference type="RefSeq" id="WP_121522029.1">
    <property type="nucleotide sequence ID" value="NZ_RCHR01000002.1"/>
</dbReference>
<evidence type="ECO:0000259" key="1">
    <source>
        <dbReference type="Pfam" id="PF07872"/>
    </source>
</evidence>
<dbReference type="AlphaFoldDB" id="A0A498DB20"/>
<protein>
    <submittedName>
        <fullName evidence="2">DUF1659 domain-containing protein</fullName>
    </submittedName>
</protein>
<comment type="caution">
    <text evidence="2">The sequence shown here is derived from an EMBL/GenBank/DDBJ whole genome shotgun (WGS) entry which is preliminary data.</text>
</comment>
<feature type="domain" description="DUF1659" evidence="1">
    <location>
        <begin position="2"/>
        <end position="73"/>
    </location>
</feature>
<proteinExistence type="predicted"/>
<name>A0A498DB20_9BACI</name>
<keyword evidence="3" id="KW-1185">Reference proteome</keyword>